<gene>
    <name evidence="2" type="ORF">MSAN_00002800</name>
</gene>
<dbReference type="EMBL" id="JACAZH010000001">
    <property type="protein sequence ID" value="KAF7375884.1"/>
    <property type="molecule type" value="Genomic_DNA"/>
</dbReference>
<dbReference type="OrthoDB" id="7862095at2759"/>
<evidence type="ECO:0000313" key="3">
    <source>
        <dbReference type="Proteomes" id="UP000623467"/>
    </source>
</evidence>
<sequence>MAAKYLCCLPLRLGVLLMSFFLFLASGAVSGVLAYLLVREAQGRPVFETHKNGTSEEVTLHFSSRTRTVGIVLAVAYGLVAIISFTGFLGAIRKKESYVRVFSRLLQGSLAVQIILVIAYFVLYFGDRKEFTKLCANNSKDQATIDNCDNLSKSVWVFVVAAIIPILSQAYGVYIVASYVQKLHNERFLHEESFGFKGQSYAPVSDESHPLTHQGPYPYADNSHSFGGQLP</sequence>
<dbReference type="AlphaFoldDB" id="A0A8H6ZE66"/>
<dbReference type="Proteomes" id="UP000623467">
    <property type="component" value="Unassembled WGS sequence"/>
</dbReference>
<keyword evidence="1" id="KW-1133">Transmembrane helix</keyword>
<reference evidence="2" key="1">
    <citation type="submission" date="2020-05" db="EMBL/GenBank/DDBJ databases">
        <title>Mycena genomes resolve the evolution of fungal bioluminescence.</title>
        <authorList>
            <person name="Tsai I.J."/>
        </authorList>
    </citation>
    <scope>NUCLEOTIDE SEQUENCE</scope>
    <source>
        <strain evidence="2">160909Yilan</strain>
    </source>
</reference>
<protein>
    <submittedName>
        <fullName evidence="2">Uncharacterized protein</fullName>
    </submittedName>
</protein>
<feature type="transmembrane region" description="Helical" evidence="1">
    <location>
        <begin position="69"/>
        <end position="92"/>
    </location>
</feature>
<organism evidence="2 3">
    <name type="scientific">Mycena sanguinolenta</name>
    <dbReference type="NCBI Taxonomy" id="230812"/>
    <lineage>
        <taxon>Eukaryota</taxon>
        <taxon>Fungi</taxon>
        <taxon>Dikarya</taxon>
        <taxon>Basidiomycota</taxon>
        <taxon>Agaricomycotina</taxon>
        <taxon>Agaricomycetes</taxon>
        <taxon>Agaricomycetidae</taxon>
        <taxon>Agaricales</taxon>
        <taxon>Marasmiineae</taxon>
        <taxon>Mycenaceae</taxon>
        <taxon>Mycena</taxon>
    </lineage>
</organism>
<name>A0A8H6ZE66_9AGAR</name>
<feature type="transmembrane region" description="Helical" evidence="1">
    <location>
        <begin position="104"/>
        <end position="125"/>
    </location>
</feature>
<keyword evidence="1" id="KW-0472">Membrane</keyword>
<keyword evidence="3" id="KW-1185">Reference proteome</keyword>
<evidence type="ECO:0000313" key="2">
    <source>
        <dbReference type="EMBL" id="KAF7375884.1"/>
    </source>
</evidence>
<comment type="caution">
    <text evidence="2">The sequence shown here is derived from an EMBL/GenBank/DDBJ whole genome shotgun (WGS) entry which is preliminary data.</text>
</comment>
<accession>A0A8H6ZE66</accession>
<evidence type="ECO:0000256" key="1">
    <source>
        <dbReference type="SAM" id="Phobius"/>
    </source>
</evidence>
<keyword evidence="1" id="KW-0812">Transmembrane</keyword>
<proteinExistence type="predicted"/>
<feature type="transmembrane region" description="Helical" evidence="1">
    <location>
        <begin position="155"/>
        <end position="177"/>
    </location>
</feature>